<feature type="signal peptide" evidence="1">
    <location>
        <begin position="1"/>
        <end position="21"/>
    </location>
</feature>
<feature type="chain" id="PRO_5021923941" description="GH16 domain-containing protein" evidence="1">
    <location>
        <begin position="22"/>
        <end position="390"/>
    </location>
</feature>
<dbReference type="GO" id="GO:0005975">
    <property type="term" value="P:carbohydrate metabolic process"/>
    <property type="evidence" value="ECO:0007669"/>
    <property type="project" value="InterPro"/>
</dbReference>
<dbReference type="Gene3D" id="2.60.120.200">
    <property type="match status" value="1"/>
</dbReference>
<dbReference type="CDD" id="cd00413">
    <property type="entry name" value="Glyco_hydrolase_16"/>
    <property type="match status" value="1"/>
</dbReference>
<protein>
    <recommendedName>
        <fullName evidence="2">GH16 domain-containing protein</fullName>
    </recommendedName>
</protein>
<dbReference type="GO" id="GO:0004553">
    <property type="term" value="F:hydrolase activity, hydrolyzing O-glycosyl compounds"/>
    <property type="evidence" value="ECO:0007669"/>
    <property type="project" value="InterPro"/>
</dbReference>
<keyword evidence="4" id="KW-1185">Reference proteome</keyword>
<dbReference type="PANTHER" id="PTHR38121">
    <property type="entry name" value="GH16 DOMAIN-CONTAINING PROTEIN"/>
    <property type="match status" value="1"/>
</dbReference>
<evidence type="ECO:0000256" key="1">
    <source>
        <dbReference type="SAM" id="SignalP"/>
    </source>
</evidence>
<dbReference type="InterPro" id="IPR000757">
    <property type="entry name" value="Beta-glucanase-like"/>
</dbReference>
<feature type="domain" description="GH16" evidence="2">
    <location>
        <begin position="61"/>
        <end position="293"/>
    </location>
</feature>
<dbReference type="PROSITE" id="PS51762">
    <property type="entry name" value="GH16_2"/>
    <property type="match status" value="1"/>
</dbReference>
<dbReference type="EMBL" id="QGML01000999">
    <property type="protein sequence ID" value="TVY90050.1"/>
    <property type="molecule type" value="Genomic_DNA"/>
</dbReference>
<name>A0A559MAT1_9HELO</name>
<keyword evidence="1" id="KW-0732">Signal</keyword>
<organism evidence="3 4">
    <name type="scientific">Lachnellula willkommii</name>
    <dbReference type="NCBI Taxonomy" id="215461"/>
    <lineage>
        <taxon>Eukaryota</taxon>
        <taxon>Fungi</taxon>
        <taxon>Dikarya</taxon>
        <taxon>Ascomycota</taxon>
        <taxon>Pezizomycotina</taxon>
        <taxon>Leotiomycetes</taxon>
        <taxon>Helotiales</taxon>
        <taxon>Lachnaceae</taxon>
        <taxon>Lachnellula</taxon>
    </lineage>
</organism>
<dbReference type="Pfam" id="PF00722">
    <property type="entry name" value="Glyco_hydro_16"/>
    <property type="match status" value="1"/>
</dbReference>
<dbReference type="Proteomes" id="UP000315522">
    <property type="component" value="Unassembled WGS sequence"/>
</dbReference>
<reference evidence="3 4" key="1">
    <citation type="submission" date="2018-05" db="EMBL/GenBank/DDBJ databases">
        <title>Genome sequencing and assembly of the regulated plant pathogen Lachnellula willkommii and related sister species for the development of diagnostic species identification markers.</title>
        <authorList>
            <person name="Giroux E."/>
            <person name="Bilodeau G."/>
        </authorList>
    </citation>
    <scope>NUCLEOTIDE SEQUENCE [LARGE SCALE GENOMIC DNA]</scope>
    <source>
        <strain evidence="3 4">CBS 172.35</strain>
    </source>
</reference>
<accession>A0A559MAT1</accession>
<gene>
    <name evidence="3" type="ORF">LAWI1_G005795</name>
</gene>
<proteinExistence type="predicted"/>
<dbReference type="PANTHER" id="PTHR38121:SF5">
    <property type="entry name" value="GH16 DOMAIN-CONTAINING PROTEIN"/>
    <property type="match status" value="1"/>
</dbReference>
<dbReference type="InterPro" id="IPR013320">
    <property type="entry name" value="ConA-like_dom_sf"/>
</dbReference>
<comment type="caution">
    <text evidence="3">The sequence shown here is derived from an EMBL/GenBank/DDBJ whole genome shotgun (WGS) entry which is preliminary data.</text>
</comment>
<evidence type="ECO:0000313" key="4">
    <source>
        <dbReference type="Proteomes" id="UP000315522"/>
    </source>
</evidence>
<dbReference type="SUPFAM" id="SSF49899">
    <property type="entry name" value="Concanavalin A-like lectins/glucanases"/>
    <property type="match status" value="1"/>
</dbReference>
<dbReference type="AlphaFoldDB" id="A0A559MAT1"/>
<evidence type="ECO:0000259" key="2">
    <source>
        <dbReference type="PROSITE" id="PS51762"/>
    </source>
</evidence>
<sequence length="390" mass="42446">MPPIINILLFIISWLVAPSAGNCECGYTAAIGSSTLKTSNFLFTDLIESDFLHINNISLDTDWRRQSFTVTPEAGRGPYGMNFTVNNVFSNPISDLNNWTGPGVLGGDAGLQLTVDSGLPEDGYVKVSELDSSRTDLLWGTYRASIKLSLTPGTCAAFFWYFNDSQEIDMEFLSSQFIVENNTYPVNLVLQSDQSVQAGFNAAGSPNFKLVNLPFNPTVGYHEYRFDFVPGKVVFLADDHELATMDTSAVPTQPGHLILTNWSNGNNKWSFGPPPQDSVISVAYVKAYFNSSLSDRQSDWATRCKGSISPDAICAIPDLELPPNPAAPASTGTIITPATFFFSDQKNMTDNQTVYHKSKGTTTALGVLQQTIAMLTVKMGVLHVVFPGNG</sequence>
<evidence type="ECO:0000313" key="3">
    <source>
        <dbReference type="EMBL" id="TVY90050.1"/>
    </source>
</evidence>